<dbReference type="GO" id="GO:0003676">
    <property type="term" value="F:nucleic acid binding"/>
    <property type="evidence" value="ECO:0007669"/>
    <property type="project" value="InterPro"/>
</dbReference>
<accession>A0A9J6GDD2</accession>
<dbReference type="OrthoDB" id="6767270at2759"/>
<dbReference type="EMBL" id="JABSTR010000006">
    <property type="protein sequence ID" value="KAH9373091.1"/>
    <property type="molecule type" value="Genomic_DNA"/>
</dbReference>
<dbReference type="Gene3D" id="3.30.420.10">
    <property type="entry name" value="Ribonuclease H-like superfamily/Ribonuclease H"/>
    <property type="match status" value="1"/>
</dbReference>
<evidence type="ECO:0000313" key="1">
    <source>
        <dbReference type="EMBL" id="KAH9373091.1"/>
    </source>
</evidence>
<comment type="caution">
    <text evidence="1">The sequence shown here is derived from an EMBL/GenBank/DDBJ whole genome shotgun (WGS) entry which is preliminary data.</text>
</comment>
<organism evidence="1 2">
    <name type="scientific">Haemaphysalis longicornis</name>
    <name type="common">Bush tick</name>
    <dbReference type="NCBI Taxonomy" id="44386"/>
    <lineage>
        <taxon>Eukaryota</taxon>
        <taxon>Metazoa</taxon>
        <taxon>Ecdysozoa</taxon>
        <taxon>Arthropoda</taxon>
        <taxon>Chelicerata</taxon>
        <taxon>Arachnida</taxon>
        <taxon>Acari</taxon>
        <taxon>Parasitiformes</taxon>
        <taxon>Ixodida</taxon>
        <taxon>Ixodoidea</taxon>
        <taxon>Ixodidae</taxon>
        <taxon>Haemaphysalinae</taxon>
        <taxon>Haemaphysalis</taxon>
    </lineage>
</organism>
<dbReference type="PANTHER" id="PTHR33939">
    <property type="entry name" value="PROTEIN CBG22215"/>
    <property type="match status" value="1"/>
</dbReference>
<dbReference type="InterPro" id="IPR036397">
    <property type="entry name" value="RNaseH_sf"/>
</dbReference>
<dbReference type="PANTHER" id="PTHR33939:SF1">
    <property type="entry name" value="DUF4371 DOMAIN-CONTAINING PROTEIN"/>
    <property type="match status" value="1"/>
</dbReference>
<dbReference type="Proteomes" id="UP000821853">
    <property type="component" value="Chromosome 4"/>
</dbReference>
<protein>
    <submittedName>
        <fullName evidence="1">Uncharacterized protein</fullName>
    </submittedName>
</protein>
<reference evidence="1 2" key="1">
    <citation type="journal article" date="2020" name="Cell">
        <title>Large-Scale Comparative Analyses of Tick Genomes Elucidate Their Genetic Diversity and Vector Capacities.</title>
        <authorList>
            <consortium name="Tick Genome and Microbiome Consortium (TIGMIC)"/>
            <person name="Jia N."/>
            <person name="Wang J."/>
            <person name="Shi W."/>
            <person name="Du L."/>
            <person name="Sun Y."/>
            <person name="Zhan W."/>
            <person name="Jiang J.F."/>
            <person name="Wang Q."/>
            <person name="Zhang B."/>
            <person name="Ji P."/>
            <person name="Bell-Sakyi L."/>
            <person name="Cui X.M."/>
            <person name="Yuan T.T."/>
            <person name="Jiang B.G."/>
            <person name="Yang W.F."/>
            <person name="Lam T.T."/>
            <person name="Chang Q.C."/>
            <person name="Ding S.J."/>
            <person name="Wang X.J."/>
            <person name="Zhu J.G."/>
            <person name="Ruan X.D."/>
            <person name="Zhao L."/>
            <person name="Wei J.T."/>
            <person name="Ye R.Z."/>
            <person name="Que T.C."/>
            <person name="Du C.H."/>
            <person name="Zhou Y.H."/>
            <person name="Cheng J.X."/>
            <person name="Dai P.F."/>
            <person name="Guo W.B."/>
            <person name="Han X.H."/>
            <person name="Huang E.J."/>
            <person name="Li L.F."/>
            <person name="Wei W."/>
            <person name="Gao Y.C."/>
            <person name="Liu J.Z."/>
            <person name="Shao H.Z."/>
            <person name="Wang X."/>
            <person name="Wang C.C."/>
            <person name="Yang T.C."/>
            <person name="Huo Q.B."/>
            <person name="Li W."/>
            <person name="Chen H.Y."/>
            <person name="Chen S.E."/>
            <person name="Zhou L.G."/>
            <person name="Ni X.B."/>
            <person name="Tian J.H."/>
            <person name="Sheng Y."/>
            <person name="Liu T."/>
            <person name="Pan Y.S."/>
            <person name="Xia L.Y."/>
            <person name="Li J."/>
            <person name="Zhao F."/>
            <person name="Cao W.C."/>
        </authorList>
    </citation>
    <scope>NUCLEOTIDE SEQUENCE [LARGE SCALE GENOMIC DNA]</scope>
    <source>
        <strain evidence="1">HaeL-2018</strain>
    </source>
</reference>
<dbReference type="AlphaFoldDB" id="A0A9J6GDD2"/>
<gene>
    <name evidence="1" type="ORF">HPB48_018492</name>
</gene>
<dbReference type="OMA" id="HTSFNIT"/>
<sequence length="168" mass="18926">MDIASSHSRRNEAVPITNSLMGTTTELLNSKSIQYGAGLTKKQLVEIVARVKPRFIRYPVDMAARKADFVVVRLLPYHCDFNPIELIWAQGKTAVAAAHTSFNITHEEQLLKGKVAEVAAVHWWEAVRHVQTLEAKVQQVTCSWDNNNPLVIMRYEDNESTSDDATCF</sequence>
<name>A0A9J6GDD2_HAELO</name>
<keyword evidence="2" id="KW-1185">Reference proteome</keyword>
<proteinExistence type="predicted"/>
<dbReference type="VEuPathDB" id="VectorBase:HLOH_046639"/>
<evidence type="ECO:0000313" key="2">
    <source>
        <dbReference type="Proteomes" id="UP000821853"/>
    </source>
</evidence>